<evidence type="ECO:0000256" key="2">
    <source>
        <dbReference type="ARBA" id="ARBA00010349"/>
    </source>
</evidence>
<keyword evidence="4 7" id="KW-0694">RNA-binding</keyword>
<dbReference type="InterPro" id="IPR003210">
    <property type="entry name" value="Signal_recog_particle_SRP14"/>
</dbReference>
<evidence type="ECO:0000256" key="7">
    <source>
        <dbReference type="RuleBase" id="RU368100"/>
    </source>
</evidence>
<evidence type="ECO:0000256" key="1">
    <source>
        <dbReference type="ARBA" id="ARBA00004496"/>
    </source>
</evidence>
<dbReference type="OrthoDB" id="19209at2759"/>
<sequence>MSRISNEEFLTSVTSLLQQSGGNSSVYFTQKRLLPFDEVEGQLVSADSTYSVLLRATDGGSKKSKNRKLKFSTVIESDKLDSFWSEYANVLKNGMTGLKKKEKKKSKKTKKTGVSK</sequence>
<keyword evidence="9" id="KW-1185">Reference proteome</keyword>
<comment type="subcellular location">
    <subcellularLocation>
        <location evidence="1 7">Cytoplasm</location>
    </subcellularLocation>
</comment>
<protein>
    <recommendedName>
        <fullName evidence="7">Signal recognition particle subunit SRP14</fullName>
    </recommendedName>
    <alternativeName>
        <fullName evidence="7">Signal recognition particle 14 kDa protein</fullName>
    </alternativeName>
</protein>
<accession>A0A1E3QSK1</accession>
<proteinExistence type="inferred from homology"/>
<keyword evidence="5 7" id="KW-0733">Signal recognition particle</keyword>
<keyword evidence="6 7" id="KW-0687">Ribonucleoprotein</keyword>
<comment type="function">
    <text evidence="7">Component of the signal recognition particle (SRP) complex, a ribonucleoprotein complex that mediates the cotranslational targeting of secretory and membrane proteins to the endoplasmic reticulum (ER).</text>
</comment>
<dbReference type="GO" id="GO:0030942">
    <property type="term" value="F:endoplasmic reticulum signal peptide binding"/>
    <property type="evidence" value="ECO:0007669"/>
    <property type="project" value="UniProtKB-UniRule"/>
</dbReference>
<dbReference type="Pfam" id="PF02290">
    <property type="entry name" value="SRP14"/>
    <property type="match status" value="1"/>
</dbReference>
<comment type="subunit">
    <text evidence="7">Component of a fungal signal recognition particle (SRP) complex that consists of a 7SL RNA molecule (scR1) and at least six protein subunits: SRP72, SRP68, SRP54, SEC65, SRP21 and SRP14.</text>
</comment>
<dbReference type="EMBL" id="KV454429">
    <property type="protein sequence ID" value="ODQ80686.1"/>
    <property type="molecule type" value="Genomic_DNA"/>
</dbReference>
<dbReference type="InterPro" id="IPR009018">
    <property type="entry name" value="Signal_recog_particle_SRP9/14"/>
</dbReference>
<evidence type="ECO:0000256" key="3">
    <source>
        <dbReference type="ARBA" id="ARBA00022490"/>
    </source>
</evidence>
<keyword evidence="3 7" id="KW-0963">Cytoplasm</keyword>
<dbReference type="GO" id="GO:0008312">
    <property type="term" value="F:7S RNA binding"/>
    <property type="evidence" value="ECO:0007669"/>
    <property type="project" value="UniProtKB-UniRule"/>
</dbReference>
<dbReference type="AlphaFoldDB" id="A0A1E3QSK1"/>
<dbReference type="PANTHER" id="PTHR12013">
    <property type="entry name" value="SIGNAL RECOGNITION PARTICLE 14 KD PROTEIN"/>
    <property type="match status" value="1"/>
</dbReference>
<dbReference type="GeneID" id="30148269"/>
<name>A0A1E3QSK1_9ASCO</name>
<dbReference type="GO" id="GO:0006614">
    <property type="term" value="P:SRP-dependent cotranslational protein targeting to membrane"/>
    <property type="evidence" value="ECO:0007669"/>
    <property type="project" value="UniProtKB-UniRule"/>
</dbReference>
<evidence type="ECO:0000256" key="6">
    <source>
        <dbReference type="ARBA" id="ARBA00023274"/>
    </source>
</evidence>
<evidence type="ECO:0000256" key="5">
    <source>
        <dbReference type="ARBA" id="ARBA00023135"/>
    </source>
</evidence>
<evidence type="ECO:0000256" key="4">
    <source>
        <dbReference type="ARBA" id="ARBA00022884"/>
    </source>
</evidence>
<evidence type="ECO:0000313" key="8">
    <source>
        <dbReference type="EMBL" id="ODQ80686.1"/>
    </source>
</evidence>
<dbReference type="Proteomes" id="UP000094336">
    <property type="component" value="Unassembled WGS sequence"/>
</dbReference>
<reference evidence="9" key="1">
    <citation type="submission" date="2016-05" db="EMBL/GenBank/DDBJ databases">
        <title>Comparative genomics of biotechnologically important yeasts.</title>
        <authorList>
            <consortium name="DOE Joint Genome Institute"/>
            <person name="Riley R."/>
            <person name="Haridas S."/>
            <person name="Wolfe K.H."/>
            <person name="Lopes M.R."/>
            <person name="Hittinger C.T."/>
            <person name="Goker M."/>
            <person name="Salamov A."/>
            <person name="Wisecaver J."/>
            <person name="Long T.M."/>
            <person name="Aerts A.L."/>
            <person name="Barry K."/>
            <person name="Choi C."/>
            <person name="Clum A."/>
            <person name="Coughlan A.Y."/>
            <person name="Deshpande S."/>
            <person name="Douglass A.P."/>
            <person name="Hanson S.J."/>
            <person name="Klenk H.-P."/>
            <person name="Labutti K."/>
            <person name="Lapidus A."/>
            <person name="Lindquist E."/>
            <person name="Lipzen A."/>
            <person name="Meier-Kolthoff J.P."/>
            <person name="Ohm R.A."/>
            <person name="Otillar R.P."/>
            <person name="Pangilinan J."/>
            <person name="Peng Y."/>
            <person name="Rokas A."/>
            <person name="Rosa C.A."/>
            <person name="Scheuner C."/>
            <person name="Sibirny A.A."/>
            <person name="Slot J.C."/>
            <person name="Stielow J.B."/>
            <person name="Sun H."/>
            <person name="Kurtzman C.P."/>
            <person name="Blackwell M."/>
            <person name="Grigoriev I.V."/>
            <person name="Jeffries T.W."/>
        </authorList>
    </citation>
    <scope>NUCLEOTIDE SEQUENCE [LARGE SCALE GENOMIC DNA]</scope>
    <source>
        <strain evidence="9">NRRL Y-12698</strain>
    </source>
</reference>
<gene>
    <name evidence="8" type="ORF">BABINDRAFT_166286</name>
</gene>
<organism evidence="8 9">
    <name type="scientific">Babjeviella inositovora NRRL Y-12698</name>
    <dbReference type="NCBI Taxonomy" id="984486"/>
    <lineage>
        <taxon>Eukaryota</taxon>
        <taxon>Fungi</taxon>
        <taxon>Dikarya</taxon>
        <taxon>Ascomycota</taxon>
        <taxon>Saccharomycotina</taxon>
        <taxon>Pichiomycetes</taxon>
        <taxon>Serinales incertae sedis</taxon>
        <taxon>Babjeviella</taxon>
    </lineage>
</organism>
<evidence type="ECO:0000313" key="9">
    <source>
        <dbReference type="Proteomes" id="UP000094336"/>
    </source>
</evidence>
<dbReference type="GO" id="GO:0005786">
    <property type="term" value="C:signal recognition particle, endoplasmic reticulum targeting"/>
    <property type="evidence" value="ECO:0007669"/>
    <property type="project" value="UniProtKB-UniRule"/>
</dbReference>
<dbReference type="SUPFAM" id="SSF54762">
    <property type="entry name" value="Signal recognition particle alu RNA binding heterodimer, SRP9/14"/>
    <property type="match status" value="1"/>
</dbReference>
<dbReference type="Gene3D" id="3.30.720.10">
    <property type="entry name" value="Signal recognition particle alu RNA binding heterodimer, srp9/1"/>
    <property type="match status" value="1"/>
</dbReference>
<comment type="similarity">
    <text evidence="2 7">Belongs to the SRP14 family.</text>
</comment>
<dbReference type="RefSeq" id="XP_018986014.1">
    <property type="nucleotide sequence ID" value="XM_019130416.1"/>
</dbReference>
<dbReference type="STRING" id="984486.A0A1E3QSK1"/>